<protein>
    <submittedName>
        <fullName evidence="1">Uncharacterized protein</fullName>
    </submittedName>
</protein>
<dbReference type="RefSeq" id="WP_248943327.1">
    <property type="nucleotide sequence ID" value="NZ_JAKIKS010000244.1"/>
</dbReference>
<keyword evidence="2" id="KW-1185">Reference proteome</keyword>
<reference evidence="1 2" key="1">
    <citation type="submission" date="2022-01" db="EMBL/GenBank/DDBJ databases">
        <title>Whole genome-based taxonomy of the Shewanellaceae.</title>
        <authorList>
            <person name="Martin-Rodriguez A.J."/>
        </authorList>
    </citation>
    <scope>NUCLEOTIDE SEQUENCE [LARGE SCALE GENOMIC DNA]</scope>
    <source>
        <strain evidence="1 2">DSM 17177</strain>
    </source>
</reference>
<gene>
    <name evidence="1" type="ORF">L2764_26455</name>
</gene>
<dbReference type="EMBL" id="JAKIKS010000244">
    <property type="protein sequence ID" value="MCL1127900.1"/>
    <property type="molecule type" value="Genomic_DNA"/>
</dbReference>
<sequence length="55" mass="6261">MEKPPLKSEANSFYNSLLGSYAPIKKQYLSYRIYSIKSTTQRYIPKGIQVADSSV</sequence>
<name>A0ABT0LKH6_9GAMM</name>
<evidence type="ECO:0000313" key="2">
    <source>
        <dbReference type="Proteomes" id="UP001203423"/>
    </source>
</evidence>
<accession>A0ABT0LKH6</accession>
<proteinExistence type="predicted"/>
<evidence type="ECO:0000313" key="1">
    <source>
        <dbReference type="EMBL" id="MCL1127900.1"/>
    </source>
</evidence>
<organism evidence="1 2">
    <name type="scientific">Shewanella surugensis</name>
    <dbReference type="NCBI Taxonomy" id="212020"/>
    <lineage>
        <taxon>Bacteria</taxon>
        <taxon>Pseudomonadati</taxon>
        <taxon>Pseudomonadota</taxon>
        <taxon>Gammaproteobacteria</taxon>
        <taxon>Alteromonadales</taxon>
        <taxon>Shewanellaceae</taxon>
        <taxon>Shewanella</taxon>
    </lineage>
</organism>
<comment type="caution">
    <text evidence="1">The sequence shown here is derived from an EMBL/GenBank/DDBJ whole genome shotgun (WGS) entry which is preliminary data.</text>
</comment>
<dbReference type="Proteomes" id="UP001203423">
    <property type="component" value="Unassembled WGS sequence"/>
</dbReference>